<dbReference type="AlphaFoldDB" id="A0A371JPT3"/>
<evidence type="ECO:0008006" key="3">
    <source>
        <dbReference type="Google" id="ProtNLM"/>
    </source>
</evidence>
<organism evidence="1 2">
    <name type="scientific">Flagellimonas nanhaiensis</name>
    <dbReference type="NCBI Taxonomy" id="2292706"/>
    <lineage>
        <taxon>Bacteria</taxon>
        <taxon>Pseudomonadati</taxon>
        <taxon>Bacteroidota</taxon>
        <taxon>Flavobacteriia</taxon>
        <taxon>Flavobacteriales</taxon>
        <taxon>Flavobacteriaceae</taxon>
        <taxon>Flagellimonas</taxon>
    </lineage>
</organism>
<reference evidence="1 2" key="1">
    <citation type="submission" date="2018-08" db="EMBL/GenBank/DDBJ databases">
        <title>Muricauda nanhaiensis sp. nov., isolated from seawater of the South China Sea.</title>
        <authorList>
            <person name="Dang Y."/>
        </authorList>
    </citation>
    <scope>NUCLEOTIDE SEQUENCE [LARGE SCALE GENOMIC DNA]</scope>
    <source>
        <strain evidence="1 2">SM1704</strain>
    </source>
</reference>
<accession>A0A371JPT3</accession>
<evidence type="ECO:0000313" key="1">
    <source>
        <dbReference type="EMBL" id="RDY59522.1"/>
    </source>
</evidence>
<protein>
    <recommendedName>
        <fullName evidence="3">Divalent-cation tolerance protein CutA</fullName>
    </recommendedName>
</protein>
<dbReference type="OrthoDB" id="982285at2"/>
<comment type="caution">
    <text evidence="1">The sequence shown here is derived from an EMBL/GenBank/DDBJ whole genome shotgun (WGS) entry which is preliminary data.</text>
</comment>
<dbReference type="Proteomes" id="UP000261828">
    <property type="component" value="Unassembled WGS sequence"/>
</dbReference>
<dbReference type="EMBL" id="QTJX01000002">
    <property type="protein sequence ID" value="RDY59522.1"/>
    <property type="molecule type" value="Genomic_DNA"/>
</dbReference>
<name>A0A371JPT3_9FLAO</name>
<sequence>MVLIHILCNSSHGAQKVVNFLHEEKLVYHSTIDTNPSECYIDNEQTQKILLTVTTKALLFQEIEQKTKKKFPKAIAMMYALPIIYMDEEHSEKLKNTTLKI</sequence>
<keyword evidence="2" id="KW-1185">Reference proteome</keyword>
<evidence type="ECO:0000313" key="2">
    <source>
        <dbReference type="Proteomes" id="UP000261828"/>
    </source>
</evidence>
<gene>
    <name evidence="1" type="ORF">DX873_09085</name>
</gene>
<proteinExistence type="predicted"/>
<dbReference type="RefSeq" id="WP_116184136.1">
    <property type="nucleotide sequence ID" value="NZ_QTJX01000002.1"/>
</dbReference>